<evidence type="ECO:0000256" key="4">
    <source>
        <dbReference type="ARBA" id="ARBA00022553"/>
    </source>
</evidence>
<dbReference type="RefSeq" id="XP_067545962.1">
    <property type="nucleotide sequence ID" value="XM_067694767.1"/>
</dbReference>
<evidence type="ECO:0000259" key="9">
    <source>
        <dbReference type="Pfam" id="PF03876"/>
    </source>
</evidence>
<dbReference type="SUPFAM" id="SSF53254">
    <property type="entry name" value="Phosphoglycerate mutase-like"/>
    <property type="match status" value="1"/>
</dbReference>
<dbReference type="InterPro" id="IPR013078">
    <property type="entry name" value="His_Pase_superF_clade-1"/>
</dbReference>
<keyword evidence="6" id="KW-0539">Nucleus</keyword>
<dbReference type="GO" id="GO:0006362">
    <property type="term" value="P:transcription elongation by RNA polymerase I"/>
    <property type="evidence" value="ECO:0007669"/>
    <property type="project" value="UniProtKB-ARBA"/>
</dbReference>
<dbReference type="InterPro" id="IPR036898">
    <property type="entry name" value="RNA_pol_Rpb7-like_N_sf"/>
</dbReference>
<dbReference type="Gene3D" id="3.40.50.1240">
    <property type="entry name" value="Phosphoglycerate mutase-like"/>
    <property type="match status" value="1"/>
</dbReference>
<dbReference type="GO" id="GO:0016791">
    <property type="term" value="F:phosphatase activity"/>
    <property type="evidence" value="ECO:0007669"/>
    <property type="project" value="TreeGrafter"/>
</dbReference>
<dbReference type="Pfam" id="PF17875">
    <property type="entry name" value="RPA43_OB"/>
    <property type="match status" value="1"/>
</dbReference>
<dbReference type="InterPro" id="IPR041901">
    <property type="entry name" value="RNAP_I_Rpa43_N"/>
</dbReference>
<evidence type="ECO:0000256" key="3">
    <source>
        <dbReference type="ARBA" id="ARBA00022478"/>
    </source>
</evidence>
<evidence type="ECO:0000256" key="6">
    <source>
        <dbReference type="ARBA" id="ARBA00023242"/>
    </source>
</evidence>
<dbReference type="SMART" id="SM00855">
    <property type="entry name" value="PGAM"/>
    <property type="match status" value="1"/>
</dbReference>
<evidence type="ECO:0000313" key="11">
    <source>
        <dbReference type="EMBL" id="KAG5416846.1"/>
    </source>
</evidence>
<comment type="caution">
    <text evidence="11">The sequence shown here is derived from an EMBL/GenBank/DDBJ whole genome shotgun (WGS) entry which is preliminary data.</text>
</comment>
<comment type="subcellular location">
    <subcellularLocation>
        <location evidence="1">Nucleus</location>
        <location evidence="1">Nucleolus</location>
    </subcellularLocation>
</comment>
<keyword evidence="4" id="KW-0597">Phosphoprotein</keyword>
<comment type="similarity">
    <text evidence="2">Belongs to the eukaryotic RPA43 RNA polymerase subunit family.</text>
</comment>
<evidence type="ECO:0000256" key="7">
    <source>
        <dbReference type="ARBA" id="ARBA00073455"/>
    </source>
</evidence>
<keyword evidence="3" id="KW-0240">DNA-directed RNA polymerase</keyword>
<dbReference type="InterPro" id="IPR029033">
    <property type="entry name" value="His_PPase_superfam"/>
</dbReference>
<dbReference type="FunFam" id="3.30.1490.120:FF:000004">
    <property type="entry name" value="RNA polymerase I subunit Rpa43"/>
    <property type="match status" value="1"/>
</dbReference>
<organism evidence="11 12">
    <name type="scientific">Candida metapsilosis</name>
    <dbReference type="NCBI Taxonomy" id="273372"/>
    <lineage>
        <taxon>Eukaryota</taxon>
        <taxon>Fungi</taxon>
        <taxon>Dikarya</taxon>
        <taxon>Ascomycota</taxon>
        <taxon>Saccharomycotina</taxon>
        <taxon>Pichiomycetes</taxon>
        <taxon>Debaryomycetaceae</taxon>
        <taxon>Candida/Lodderomyces clade</taxon>
        <taxon>Candida</taxon>
    </lineage>
</organism>
<dbReference type="Pfam" id="PF00300">
    <property type="entry name" value="His_Phos_1"/>
    <property type="match status" value="1"/>
</dbReference>
<evidence type="ECO:0000259" key="10">
    <source>
        <dbReference type="Pfam" id="PF17875"/>
    </source>
</evidence>
<evidence type="ECO:0000256" key="5">
    <source>
        <dbReference type="ARBA" id="ARBA00023163"/>
    </source>
</evidence>
<protein>
    <recommendedName>
        <fullName evidence="7">DNA-directed RNA polymerase I subunit RPA43</fullName>
    </recommendedName>
</protein>
<dbReference type="Gene3D" id="2.40.50.1060">
    <property type="match status" value="1"/>
</dbReference>
<dbReference type="InterPro" id="IPR005576">
    <property type="entry name" value="Rpb7-like_N"/>
</dbReference>
<dbReference type="PANTHER" id="PTHR48100:SF1">
    <property type="entry name" value="HISTIDINE PHOSPHATASE FAMILY PROTEIN-RELATED"/>
    <property type="match status" value="1"/>
</dbReference>
<evidence type="ECO:0000313" key="12">
    <source>
        <dbReference type="Proteomes" id="UP000669133"/>
    </source>
</evidence>
<dbReference type="Pfam" id="PF03876">
    <property type="entry name" value="SHS2_Rpb7-N"/>
    <property type="match status" value="1"/>
</dbReference>
<evidence type="ECO:0000256" key="2">
    <source>
        <dbReference type="ARBA" id="ARBA00005930"/>
    </source>
</evidence>
<sequence length="585" mass="66968">MSLLIPNTNDYHDAHGDLDQDVLYHKLINERNSSRPDQHVWKFSPEQGFFKQCHPDTDDMEFRYTEQDFGIEKPWELIIKELEALNASSPNNVQYKLIFFARHGQGWANVAGRKYSKEEWYNKWRFLGTDGEITWGPDADLTELGVKQAWENHNVWKTQLEKGAPYPKSFYVSPLQRSIKTHNITWPDTNPLVVENLRETIGLHLCHKRSTKSQLQFKFPNLVFPDNFEEEDELFKLYVNPRREELHEQFARVHDVLQDIFDNDSNDIISITSHAGTIRAFITVIGHRKFTIPTGDHQKSTFKRSKTVKSKNPINADTQLSECFKTVSTSLYVSLAPSFNDDPVTGVKQQHLDPLVMRFHPKLKGVILSYSNIELETEAQDQNLAKIENSSPFTFLWVDVQFLIWSPSVGDVLEGDIFIQTPSHLGLLICDVFNASIKKYNIPMGWTFTSSQQDEVVGNDDRKTYGYWSDENGQKVDGKLKFTVKNVYTTGRVVSVEGTLIGPGEERNAQPVYEQKSTKPAASGKHKKFDDDDDDDGTVTTTEIAEPEENETLPAYINESEDSNVNEDDEVVNRSDSAEDEVESD</sequence>
<reference evidence="11 12" key="1">
    <citation type="submission" date="2020-12" db="EMBL/GenBank/DDBJ databases">
        <title>Effect of drift, selection, and recombination on the evolution of hybrid genomes in Candida yeast pathogens.</title>
        <authorList>
            <person name="Mixao V."/>
            <person name="Ksiezopolska E."/>
            <person name="Saus E."/>
            <person name="Boekhout T."/>
            <person name="Gacser A."/>
            <person name="Gabaldon T."/>
        </authorList>
    </citation>
    <scope>NUCLEOTIDE SEQUENCE [LARGE SCALE GENOMIC DNA]</scope>
    <source>
        <strain evidence="11 12">BP57</strain>
    </source>
</reference>
<feature type="region of interest" description="Disordered" evidence="8">
    <location>
        <begin position="502"/>
        <end position="585"/>
    </location>
</feature>
<dbReference type="AlphaFoldDB" id="A0A8H7ZBF6"/>
<dbReference type="EMBL" id="JAEOAQ010000008">
    <property type="protein sequence ID" value="KAG5416846.1"/>
    <property type="molecule type" value="Genomic_DNA"/>
</dbReference>
<dbReference type="GO" id="GO:0005736">
    <property type="term" value="C:RNA polymerase I complex"/>
    <property type="evidence" value="ECO:0007669"/>
    <property type="project" value="UniProtKB-ARBA"/>
</dbReference>
<keyword evidence="12" id="KW-1185">Reference proteome</keyword>
<gene>
    <name evidence="11" type="ORF">I9W82_005576</name>
</gene>
<feature type="domain" description="RNA polymerase Rpb7-like N-terminal" evidence="9">
    <location>
        <begin position="330"/>
        <end position="378"/>
    </location>
</feature>
<dbReference type="InterPro" id="IPR041178">
    <property type="entry name" value="RPA43_OB"/>
</dbReference>
<feature type="domain" description="RPA43 OB" evidence="10">
    <location>
        <begin position="407"/>
        <end position="501"/>
    </location>
</feature>
<keyword evidence="5" id="KW-0804">Transcription</keyword>
<feature type="compositionally biased region" description="Acidic residues" evidence="8">
    <location>
        <begin position="559"/>
        <end position="570"/>
    </location>
</feature>
<dbReference type="GeneID" id="93654205"/>
<evidence type="ECO:0000256" key="1">
    <source>
        <dbReference type="ARBA" id="ARBA00004604"/>
    </source>
</evidence>
<dbReference type="InterPro" id="IPR050275">
    <property type="entry name" value="PGM_Phosphatase"/>
</dbReference>
<dbReference type="Gene3D" id="3.30.1490.120">
    <property type="entry name" value="RNA polymerase Rpb7-like, N-terminal domain"/>
    <property type="match status" value="1"/>
</dbReference>
<accession>A0A8H7ZBF6</accession>
<proteinExistence type="inferred from homology"/>
<dbReference type="Proteomes" id="UP000669133">
    <property type="component" value="Unassembled WGS sequence"/>
</dbReference>
<dbReference type="PANTHER" id="PTHR48100">
    <property type="entry name" value="BROAD-SPECIFICITY PHOSPHATASE YOR283W-RELATED"/>
    <property type="match status" value="1"/>
</dbReference>
<name>A0A8H7ZBF6_9ASCO</name>
<dbReference type="OrthoDB" id="496981at2759"/>
<dbReference type="CDD" id="cd07067">
    <property type="entry name" value="HP_PGM_like"/>
    <property type="match status" value="1"/>
</dbReference>
<dbReference type="GO" id="GO:0006361">
    <property type="term" value="P:transcription initiation at RNA polymerase I promoter"/>
    <property type="evidence" value="ECO:0007669"/>
    <property type="project" value="UniProtKB-ARBA"/>
</dbReference>
<dbReference type="GO" id="GO:0005737">
    <property type="term" value="C:cytoplasm"/>
    <property type="evidence" value="ECO:0007669"/>
    <property type="project" value="TreeGrafter"/>
</dbReference>
<evidence type="ECO:0000256" key="8">
    <source>
        <dbReference type="SAM" id="MobiDB-lite"/>
    </source>
</evidence>
<dbReference type="CDD" id="cd04328">
    <property type="entry name" value="RNAP_I_Rpa43_N"/>
    <property type="match status" value="1"/>
</dbReference>